<evidence type="ECO:0000256" key="1">
    <source>
        <dbReference type="ARBA" id="ARBA00004050"/>
    </source>
</evidence>
<feature type="transmembrane region" description="Helical" evidence="13">
    <location>
        <begin position="104"/>
        <end position="123"/>
    </location>
</feature>
<feature type="binding site" description="axial binding residue" evidence="12">
    <location>
        <position position="80"/>
    </location>
    <ligand>
        <name>heme</name>
        <dbReference type="ChEBI" id="CHEBI:30413"/>
        <note>ligand shared with second transmembrane subunit</note>
    </ligand>
    <ligandPart>
        <name>Fe</name>
        <dbReference type="ChEBI" id="CHEBI:18248"/>
    </ligandPart>
</feature>
<comment type="cofactor">
    <cofactor evidence="12">
        <name>heme</name>
        <dbReference type="ChEBI" id="CHEBI:30413"/>
    </cofactor>
    <text evidence="12">The heme is bound between the two transmembrane subunits.</text>
</comment>
<dbReference type="InterPro" id="IPR000701">
    <property type="entry name" value="SuccDH_FuR_B_TM-su"/>
</dbReference>
<dbReference type="CDD" id="cd03499">
    <property type="entry name" value="SQR_TypeC_SdhC"/>
    <property type="match status" value="1"/>
</dbReference>
<protein>
    <recommendedName>
        <fullName evidence="4">Succinate dehydrogenase cytochrome b556 subunit</fullName>
    </recommendedName>
</protein>
<name>A0A127MAT0_9GAMM</name>
<dbReference type="Gene3D" id="1.20.1300.10">
    <property type="entry name" value="Fumarate reductase/succinate dehydrogenase, transmembrane subunit"/>
    <property type="match status" value="1"/>
</dbReference>
<evidence type="ECO:0000256" key="9">
    <source>
        <dbReference type="ARBA" id="ARBA00023004"/>
    </source>
</evidence>
<dbReference type="Proteomes" id="UP000074119">
    <property type="component" value="Chromosome"/>
</dbReference>
<comment type="similarity">
    <text evidence="3">Belongs to the cytochrome b560 family.</text>
</comment>
<evidence type="ECO:0000256" key="3">
    <source>
        <dbReference type="ARBA" id="ARBA00007244"/>
    </source>
</evidence>
<evidence type="ECO:0000256" key="2">
    <source>
        <dbReference type="ARBA" id="ARBA00004141"/>
    </source>
</evidence>
<dbReference type="PANTHER" id="PTHR10978">
    <property type="entry name" value="SUCCINATE DEHYDROGENASE CYTOCHROME B560 SUBUNIT"/>
    <property type="match status" value="1"/>
</dbReference>
<evidence type="ECO:0000256" key="6">
    <source>
        <dbReference type="ARBA" id="ARBA00022692"/>
    </source>
</evidence>
<evidence type="ECO:0000256" key="7">
    <source>
        <dbReference type="ARBA" id="ARBA00022723"/>
    </source>
</evidence>
<comment type="function">
    <text evidence="1">Membrane-anchoring subunit of succinate dehydrogenase (SDH).</text>
</comment>
<keyword evidence="7 12" id="KW-0479">Metal-binding</keyword>
<dbReference type="PROSITE" id="PS01000">
    <property type="entry name" value="SDH_CYT_1"/>
    <property type="match status" value="1"/>
</dbReference>
<dbReference type="SUPFAM" id="SSF81343">
    <property type="entry name" value="Fumarate reductase respiratory complex transmembrane subunits"/>
    <property type="match status" value="1"/>
</dbReference>
<evidence type="ECO:0000256" key="5">
    <source>
        <dbReference type="ARBA" id="ARBA00022617"/>
    </source>
</evidence>
<feature type="transmembrane region" description="Helical" evidence="13">
    <location>
        <begin position="24"/>
        <end position="44"/>
    </location>
</feature>
<dbReference type="STRING" id="1470434.AZF00_09845"/>
<evidence type="ECO:0000256" key="8">
    <source>
        <dbReference type="ARBA" id="ARBA00022989"/>
    </source>
</evidence>
<dbReference type="AlphaFoldDB" id="A0A127MAT0"/>
<evidence type="ECO:0000313" key="14">
    <source>
        <dbReference type="EMBL" id="AMO70330.1"/>
    </source>
</evidence>
<organism evidence="14 15">
    <name type="scientific">Zhongshania aliphaticivorans</name>
    <dbReference type="NCBI Taxonomy" id="1470434"/>
    <lineage>
        <taxon>Bacteria</taxon>
        <taxon>Pseudomonadati</taxon>
        <taxon>Pseudomonadota</taxon>
        <taxon>Gammaproteobacteria</taxon>
        <taxon>Cellvibrionales</taxon>
        <taxon>Spongiibacteraceae</taxon>
        <taxon>Zhongshania</taxon>
    </lineage>
</organism>
<evidence type="ECO:0000256" key="12">
    <source>
        <dbReference type="PIRSR" id="PIRSR000178-1"/>
    </source>
</evidence>
<keyword evidence="6 13" id="KW-0812">Transmembrane</keyword>
<keyword evidence="9 12" id="KW-0408">Iron</keyword>
<accession>A0A127MAT0</accession>
<sequence length="124" mass="13020">MNDKRPVNLDIGTIALPITAYTSILHRVSGVFLVAGVALLFWLLGTSLDGPEGFEQAKACLASFWGKLSLWIVLVGLSYHSAAGVKHLVMDAGIGESMEGGETGAKLVLAATAVLAVLAGLWIW</sequence>
<evidence type="ECO:0000256" key="4">
    <source>
        <dbReference type="ARBA" id="ARBA00020076"/>
    </source>
</evidence>
<comment type="subunit">
    <text evidence="11">Part of an enzyme complex containing four subunits: a flavoprotein, an iron-sulfur protein, plus two membrane-anchoring proteins, SdhC and SdhD. The complex can form homotrimers.</text>
</comment>
<dbReference type="InterPro" id="IPR018495">
    <property type="entry name" value="Succ_DH_cyt_bsu_CS"/>
</dbReference>
<dbReference type="KEGG" id="zal:AZF00_09845"/>
<keyword evidence="8 13" id="KW-1133">Transmembrane helix</keyword>
<dbReference type="GO" id="GO:0006099">
    <property type="term" value="P:tricarboxylic acid cycle"/>
    <property type="evidence" value="ECO:0007669"/>
    <property type="project" value="InterPro"/>
</dbReference>
<dbReference type="InterPro" id="IPR014314">
    <property type="entry name" value="Succ_DH_cytb556"/>
</dbReference>
<evidence type="ECO:0000256" key="13">
    <source>
        <dbReference type="SAM" id="Phobius"/>
    </source>
</evidence>
<gene>
    <name evidence="14" type="ORF">AZF00_09845</name>
</gene>
<feature type="transmembrane region" description="Helical" evidence="13">
    <location>
        <begin position="64"/>
        <end position="83"/>
    </location>
</feature>
<reference evidence="14 15" key="1">
    <citation type="submission" date="2015-12" db="EMBL/GenBank/DDBJ databases">
        <authorList>
            <person name="Shamseldin A."/>
            <person name="Moawad H."/>
            <person name="Abd El-Rahim W.M."/>
            <person name="Sadowsky M.J."/>
        </authorList>
    </citation>
    <scope>NUCLEOTIDE SEQUENCE [LARGE SCALE GENOMIC DNA]</scope>
    <source>
        <strain evidence="14 15">SM2</strain>
    </source>
</reference>
<dbReference type="GO" id="GO:0009055">
    <property type="term" value="F:electron transfer activity"/>
    <property type="evidence" value="ECO:0007669"/>
    <property type="project" value="InterPro"/>
</dbReference>
<comment type="subcellular location">
    <subcellularLocation>
        <location evidence="2">Membrane</location>
        <topology evidence="2">Multi-pass membrane protein</topology>
    </subcellularLocation>
</comment>
<dbReference type="RefSeq" id="WP_008249930.1">
    <property type="nucleotide sequence ID" value="NZ_CP014544.1"/>
</dbReference>
<dbReference type="NCBIfam" id="TIGR02970">
    <property type="entry name" value="succ_dehyd_cytB"/>
    <property type="match status" value="1"/>
</dbReference>
<dbReference type="InterPro" id="IPR034804">
    <property type="entry name" value="SQR/QFR_C/D"/>
</dbReference>
<dbReference type="Pfam" id="PF01127">
    <property type="entry name" value="Sdh_cyt"/>
    <property type="match status" value="1"/>
</dbReference>
<evidence type="ECO:0000256" key="10">
    <source>
        <dbReference type="ARBA" id="ARBA00023136"/>
    </source>
</evidence>
<keyword evidence="10 13" id="KW-0472">Membrane</keyword>
<evidence type="ECO:0000256" key="11">
    <source>
        <dbReference type="ARBA" id="ARBA00025912"/>
    </source>
</evidence>
<dbReference type="PIRSF" id="PIRSF000178">
    <property type="entry name" value="SDH_cyt_b560"/>
    <property type="match status" value="1"/>
</dbReference>
<dbReference type="PANTHER" id="PTHR10978:SF5">
    <property type="entry name" value="SUCCINATE DEHYDROGENASE CYTOCHROME B560 SUBUNIT, MITOCHONDRIAL"/>
    <property type="match status" value="1"/>
</dbReference>
<proteinExistence type="inferred from homology"/>
<dbReference type="GO" id="GO:0046872">
    <property type="term" value="F:metal ion binding"/>
    <property type="evidence" value="ECO:0007669"/>
    <property type="project" value="UniProtKB-KW"/>
</dbReference>
<keyword evidence="5 12" id="KW-0349">Heme</keyword>
<dbReference type="EMBL" id="CP014544">
    <property type="protein sequence ID" value="AMO70330.1"/>
    <property type="molecule type" value="Genomic_DNA"/>
</dbReference>
<evidence type="ECO:0000313" key="15">
    <source>
        <dbReference type="Proteomes" id="UP000074119"/>
    </source>
</evidence>
<dbReference type="GO" id="GO:0005886">
    <property type="term" value="C:plasma membrane"/>
    <property type="evidence" value="ECO:0007669"/>
    <property type="project" value="TreeGrafter"/>
</dbReference>